<evidence type="ECO:0000256" key="1">
    <source>
        <dbReference type="SAM" id="SignalP"/>
    </source>
</evidence>
<feature type="signal peptide" evidence="1">
    <location>
        <begin position="1"/>
        <end position="21"/>
    </location>
</feature>
<dbReference type="OrthoDB" id="948349at2"/>
<reference evidence="3" key="1">
    <citation type="submission" date="2016-11" db="EMBL/GenBank/DDBJ databases">
        <authorList>
            <person name="Varghese N."/>
            <person name="Submissions S."/>
        </authorList>
    </citation>
    <scope>NUCLEOTIDE SEQUENCE [LARGE SCALE GENOMIC DNA]</scope>
    <source>
        <strain evidence="3">DSM 16990</strain>
    </source>
</reference>
<dbReference type="Proteomes" id="UP000184287">
    <property type="component" value="Unassembled WGS sequence"/>
</dbReference>
<dbReference type="RefSeq" id="WP_073237306.1">
    <property type="nucleotide sequence ID" value="NZ_FQUQ01000007.1"/>
</dbReference>
<organism evidence="2 3">
    <name type="scientific">Pedobacter caeni</name>
    <dbReference type="NCBI Taxonomy" id="288992"/>
    <lineage>
        <taxon>Bacteria</taxon>
        <taxon>Pseudomonadati</taxon>
        <taxon>Bacteroidota</taxon>
        <taxon>Sphingobacteriia</taxon>
        <taxon>Sphingobacteriales</taxon>
        <taxon>Sphingobacteriaceae</taxon>
        <taxon>Pedobacter</taxon>
    </lineage>
</organism>
<sequence>MKKLIVLFGAIALLSSCSRYYVSTLESSNTKKKEATGEFLFENDTLSITYNFHGVNAPISIEFYNKLNEPLYVNWQKSALIEGDRATSYLGKQIPFKANLSGSSVNVFPQGNLETSSYDATIYGTATLPEEISFIPPRSRITKIPLKLAQINYKSIADTLYQKTYIDLNNREGIWAKQASFNLQNSPLNFKSYLSFYTLKGNEQQNFSLGQDFYISNLVKMGVNPKHMYIMEGNPGNIFYYSESTGYGKTMGGVGIAALIVGAAALDSSTNKKDKKTN</sequence>
<keyword evidence="3" id="KW-1185">Reference proteome</keyword>
<keyword evidence="1" id="KW-0732">Signal</keyword>
<dbReference type="EMBL" id="FQUQ01000007">
    <property type="protein sequence ID" value="SHG77405.1"/>
    <property type="molecule type" value="Genomic_DNA"/>
</dbReference>
<name>A0A1M5MJL6_9SPHI</name>
<dbReference type="PROSITE" id="PS51257">
    <property type="entry name" value="PROKAR_LIPOPROTEIN"/>
    <property type="match status" value="1"/>
</dbReference>
<dbReference type="AlphaFoldDB" id="A0A1M5MJL6"/>
<dbReference type="STRING" id="288992.SAMN04488522_107211"/>
<evidence type="ECO:0000313" key="2">
    <source>
        <dbReference type="EMBL" id="SHG77405.1"/>
    </source>
</evidence>
<accession>A0A1M5MJL6</accession>
<feature type="chain" id="PRO_5013245935" evidence="1">
    <location>
        <begin position="22"/>
        <end position="278"/>
    </location>
</feature>
<evidence type="ECO:0000313" key="3">
    <source>
        <dbReference type="Proteomes" id="UP000184287"/>
    </source>
</evidence>
<protein>
    <submittedName>
        <fullName evidence="2">Uncharacterized protein</fullName>
    </submittedName>
</protein>
<proteinExistence type="predicted"/>
<gene>
    <name evidence="2" type="ORF">SAMN04488522_107211</name>
</gene>